<evidence type="ECO:0000256" key="1">
    <source>
        <dbReference type="ARBA" id="ARBA00000966"/>
    </source>
</evidence>
<comment type="function">
    <text evidence="11">Endoglucanase (EG) that cleaves the internal beta-1,4-glucosidic bonds in cellulose. The degradation of cellulose involves an interplay between different cellulolytic enzymes. Hydrolysis starts with EGs, which cut internal glycosidic linkages to reduce the polymerization degree of the substrate and creates new chain ends for exocellobiohydrolases (CBHs). The CBH release the disaccharide cellobiose from the non-reducing end of the cellulose polymer chain. Finally, beta-1,4-glucosidases hydrolyze the cellobiose and other short cello-oligosaccharides into glucose units.</text>
</comment>
<gene>
    <name evidence="16" type="ORF">K469DRAFT_624066</name>
</gene>
<dbReference type="InterPro" id="IPR018087">
    <property type="entry name" value="Glyco_hydro_5_CS"/>
</dbReference>
<name>A0A6A6EHG8_9PEZI</name>
<dbReference type="InterPro" id="IPR017853">
    <property type="entry name" value="GH"/>
</dbReference>
<keyword evidence="9 13" id="KW-0326">Glycosidase</keyword>
<evidence type="ECO:0000256" key="13">
    <source>
        <dbReference type="RuleBase" id="RU361153"/>
    </source>
</evidence>
<evidence type="ECO:0000313" key="16">
    <source>
        <dbReference type="EMBL" id="KAF2190743.1"/>
    </source>
</evidence>
<feature type="chain" id="PRO_5025469221" description="Endoglucanase EG-II" evidence="14">
    <location>
        <begin position="18"/>
        <end position="356"/>
    </location>
</feature>
<dbReference type="PANTHER" id="PTHR34142">
    <property type="entry name" value="ENDO-BETA-1,4-GLUCANASE A"/>
    <property type="match status" value="1"/>
</dbReference>
<dbReference type="SUPFAM" id="SSF51445">
    <property type="entry name" value="(Trans)glycosidases"/>
    <property type="match status" value="1"/>
</dbReference>
<sequence>MKATLLAALAGTTFVAAVPTKNAARATKVKYAGVNIAGFDFGCTTDGRCSLTGTSKPYDIVQGANAIGQMNHFIKDDSLNTLRLPVGWQFLLNNQLGGTLNSNNFGQYDRLVQGCLNSGAELCILDIHNYARWDGKIVGQGGPTNEQLADVWKQLATKYGKQSKIAFGVMNEPHDMPDIKKWADTVQVVVSAIRQAGATNNLILLPGQGYTSAETFVSSGSAEALAKVTNPDGSTDNLIMDVHKYLDSDNSGTHTECVKDNVDNAFKPLATWLKNNKRQAMLTETGGGNTQSCQKYLCQQIQFLNQNSDVYLGYVGWAAGGFSTTYELNETPQQNGNSWTDTSLVKACIVGAWKNT</sequence>
<dbReference type="GO" id="GO:0008810">
    <property type="term" value="F:cellulase activity"/>
    <property type="evidence" value="ECO:0007669"/>
    <property type="project" value="UniProtKB-EC"/>
</dbReference>
<comment type="similarity">
    <text evidence="2 13">Belongs to the glycosyl hydrolase 5 (cellulase A) family.</text>
</comment>
<evidence type="ECO:0000256" key="6">
    <source>
        <dbReference type="ARBA" id="ARBA00023001"/>
    </source>
</evidence>
<evidence type="ECO:0000256" key="11">
    <source>
        <dbReference type="ARBA" id="ARBA00059691"/>
    </source>
</evidence>
<dbReference type="GO" id="GO:0030245">
    <property type="term" value="P:cellulose catabolic process"/>
    <property type="evidence" value="ECO:0007669"/>
    <property type="project" value="UniProtKB-KW"/>
</dbReference>
<dbReference type="FunFam" id="3.20.20.80:FF:000124">
    <property type="entry name" value="Exported cellulase"/>
    <property type="match status" value="1"/>
</dbReference>
<evidence type="ECO:0000256" key="3">
    <source>
        <dbReference type="ARBA" id="ARBA00012601"/>
    </source>
</evidence>
<dbReference type="EC" id="3.2.1.4" evidence="3"/>
<evidence type="ECO:0000256" key="2">
    <source>
        <dbReference type="ARBA" id="ARBA00005641"/>
    </source>
</evidence>
<dbReference type="EMBL" id="ML994618">
    <property type="protein sequence ID" value="KAF2190743.1"/>
    <property type="molecule type" value="Genomic_DNA"/>
</dbReference>
<dbReference type="PANTHER" id="PTHR34142:SF5">
    <property type="entry name" value="CBM1 DOMAIN-CONTAINING PROTEIN"/>
    <property type="match status" value="1"/>
</dbReference>
<keyword evidence="5 13" id="KW-0378">Hydrolase</keyword>
<dbReference type="InterPro" id="IPR001547">
    <property type="entry name" value="Glyco_hydro_5"/>
</dbReference>
<evidence type="ECO:0000259" key="15">
    <source>
        <dbReference type="Pfam" id="PF00150"/>
    </source>
</evidence>
<evidence type="ECO:0000256" key="7">
    <source>
        <dbReference type="ARBA" id="ARBA00023277"/>
    </source>
</evidence>
<comment type="catalytic activity">
    <reaction evidence="1">
        <text>Endohydrolysis of (1-&gt;4)-beta-D-glucosidic linkages in cellulose, lichenin and cereal beta-D-glucans.</text>
        <dbReference type="EC" id="3.2.1.4"/>
    </reaction>
</comment>
<keyword evidence="17" id="KW-1185">Reference proteome</keyword>
<keyword evidence="10" id="KW-0624">Polysaccharide degradation</keyword>
<dbReference type="Pfam" id="PF00150">
    <property type="entry name" value="Cellulase"/>
    <property type="match status" value="1"/>
</dbReference>
<evidence type="ECO:0000256" key="9">
    <source>
        <dbReference type="ARBA" id="ARBA00023295"/>
    </source>
</evidence>
<dbReference type="AlphaFoldDB" id="A0A6A6EHG8"/>
<keyword evidence="4 14" id="KW-0732">Signal</keyword>
<keyword evidence="7" id="KW-0119">Carbohydrate metabolism</keyword>
<dbReference type="OrthoDB" id="5823761at2759"/>
<dbReference type="PROSITE" id="PS00659">
    <property type="entry name" value="GLYCOSYL_HYDROL_F5"/>
    <property type="match status" value="1"/>
</dbReference>
<evidence type="ECO:0000256" key="4">
    <source>
        <dbReference type="ARBA" id="ARBA00022729"/>
    </source>
</evidence>
<evidence type="ECO:0000256" key="10">
    <source>
        <dbReference type="ARBA" id="ARBA00023326"/>
    </source>
</evidence>
<evidence type="ECO:0000256" key="8">
    <source>
        <dbReference type="ARBA" id="ARBA00023283"/>
    </source>
</evidence>
<evidence type="ECO:0000256" key="5">
    <source>
        <dbReference type="ARBA" id="ARBA00022801"/>
    </source>
</evidence>
<feature type="signal peptide" evidence="14">
    <location>
        <begin position="1"/>
        <end position="17"/>
    </location>
</feature>
<evidence type="ECO:0000313" key="17">
    <source>
        <dbReference type="Proteomes" id="UP000800200"/>
    </source>
</evidence>
<evidence type="ECO:0000256" key="14">
    <source>
        <dbReference type="SAM" id="SignalP"/>
    </source>
</evidence>
<reference evidence="16" key="1">
    <citation type="journal article" date="2020" name="Stud. Mycol.">
        <title>101 Dothideomycetes genomes: a test case for predicting lifestyles and emergence of pathogens.</title>
        <authorList>
            <person name="Haridas S."/>
            <person name="Albert R."/>
            <person name="Binder M."/>
            <person name="Bloem J."/>
            <person name="Labutti K."/>
            <person name="Salamov A."/>
            <person name="Andreopoulos B."/>
            <person name="Baker S."/>
            <person name="Barry K."/>
            <person name="Bills G."/>
            <person name="Bluhm B."/>
            <person name="Cannon C."/>
            <person name="Castanera R."/>
            <person name="Culley D."/>
            <person name="Daum C."/>
            <person name="Ezra D."/>
            <person name="Gonzalez J."/>
            <person name="Henrissat B."/>
            <person name="Kuo A."/>
            <person name="Liang C."/>
            <person name="Lipzen A."/>
            <person name="Lutzoni F."/>
            <person name="Magnuson J."/>
            <person name="Mondo S."/>
            <person name="Nolan M."/>
            <person name="Ohm R."/>
            <person name="Pangilinan J."/>
            <person name="Park H.-J."/>
            <person name="Ramirez L."/>
            <person name="Alfaro M."/>
            <person name="Sun H."/>
            <person name="Tritt A."/>
            <person name="Yoshinaga Y."/>
            <person name="Zwiers L.-H."/>
            <person name="Turgeon B."/>
            <person name="Goodwin S."/>
            <person name="Spatafora J."/>
            <person name="Crous P."/>
            <person name="Grigoriev I."/>
        </authorList>
    </citation>
    <scope>NUCLEOTIDE SEQUENCE</scope>
    <source>
        <strain evidence="16">CBS 207.26</strain>
    </source>
</reference>
<protein>
    <recommendedName>
        <fullName evidence="12">Endoglucanase EG-II</fullName>
        <ecNumber evidence="3">3.2.1.4</ecNumber>
    </recommendedName>
</protein>
<feature type="domain" description="Glycoside hydrolase family 5" evidence="15">
    <location>
        <begin position="66"/>
        <end position="319"/>
    </location>
</feature>
<dbReference type="Proteomes" id="UP000800200">
    <property type="component" value="Unassembled WGS sequence"/>
</dbReference>
<evidence type="ECO:0000256" key="12">
    <source>
        <dbReference type="ARBA" id="ARBA00074271"/>
    </source>
</evidence>
<organism evidence="16 17">
    <name type="scientific">Zopfia rhizophila CBS 207.26</name>
    <dbReference type="NCBI Taxonomy" id="1314779"/>
    <lineage>
        <taxon>Eukaryota</taxon>
        <taxon>Fungi</taxon>
        <taxon>Dikarya</taxon>
        <taxon>Ascomycota</taxon>
        <taxon>Pezizomycotina</taxon>
        <taxon>Dothideomycetes</taxon>
        <taxon>Dothideomycetes incertae sedis</taxon>
        <taxon>Zopfiaceae</taxon>
        <taxon>Zopfia</taxon>
    </lineage>
</organism>
<keyword evidence="6" id="KW-0136">Cellulose degradation</keyword>
<accession>A0A6A6EHG8</accession>
<proteinExistence type="inferred from homology"/>
<keyword evidence="8" id="KW-0873">Pyrrolidone carboxylic acid</keyword>
<dbReference type="Gene3D" id="3.20.20.80">
    <property type="entry name" value="Glycosidases"/>
    <property type="match status" value="1"/>
</dbReference>